<evidence type="ECO:0000313" key="2">
    <source>
        <dbReference type="Proteomes" id="UP001165044"/>
    </source>
</evidence>
<accession>A0ABQ5PVU7</accession>
<dbReference type="InterPro" id="IPR038765">
    <property type="entry name" value="Papain-like_cys_pep_sf"/>
</dbReference>
<name>A0ABQ5PVU7_9BACT</name>
<proteinExistence type="predicted"/>
<keyword evidence="2" id="KW-1185">Reference proteome</keyword>
<sequence>MRLRWLGLFLLTALLPAQDFGRLPEWAAQVARATAGEAAPENAVAWVLLDRTEIAYTGSGEIRQRRFRLVKVLGERGLRQGTFVIHGLGGKGNKVKKLKGWNLRPDGDLVKLDSDDVVTMNDASEAEFSTDTVTGATLDRVVKGSYIAFESLEAIQSPIGPVAATGLLETIPVRRWELDVAKKEGWFTNLQLVDVRIDRRHFLPWIAKVEPLGATGLAVSNLPVLPEDEGGHPHRYNVLPVIRVRFLDPAHPAARMWATWDEVARWTAGNYATATASGGVADLHGRKGPEGLNALWSWMAAALNYKQVYLSAERGWVPEQTVEVGRKRYGDCKDLSAFFIAEAKMLGFTAHPTLARINEGEIEAQEEPFPIFNHVITALRLDKSLGLPGEVESPKGRFLLVDATDPFTPFGFLGSGHCGRRVMICLPDGAQWVTVPDAAILRDRLSVDLEGEVNGSALRATMKLKETGAYWNLRAIAHKGGAKAMREALMGGRFDLPATAQIEVVRLGDPLSTDRPFEVEVKITHPDGFHRNGAEWTLAAWGIPYPPALIQKAGTLRRYPVASMATGELSYHATLTFPAKIKPVLPERKGDTPFRTFEWKAETEPMADGTRLRLSLAHCYKPVTFGFEQLDKGLQAWKQDRGLVKALREDGLAFTAVAN</sequence>
<dbReference type="Gene3D" id="3.10.620.30">
    <property type="match status" value="1"/>
</dbReference>
<dbReference type="SUPFAM" id="SSF54001">
    <property type="entry name" value="Cysteine proteinases"/>
    <property type="match status" value="1"/>
</dbReference>
<evidence type="ECO:0008006" key="3">
    <source>
        <dbReference type="Google" id="ProtNLM"/>
    </source>
</evidence>
<organism evidence="1 2">
    <name type="scientific">Geothrix edaphica</name>
    <dbReference type="NCBI Taxonomy" id="2927976"/>
    <lineage>
        <taxon>Bacteria</taxon>
        <taxon>Pseudomonadati</taxon>
        <taxon>Acidobacteriota</taxon>
        <taxon>Holophagae</taxon>
        <taxon>Holophagales</taxon>
        <taxon>Holophagaceae</taxon>
        <taxon>Geothrix</taxon>
    </lineage>
</organism>
<gene>
    <name evidence="1" type="ORF">GETHED_08470</name>
</gene>
<reference evidence="1" key="1">
    <citation type="journal article" date="2023" name="Antonie Van Leeuwenhoek">
        <title>Mesoterricola silvestris gen. nov., sp. nov., Mesoterricola sediminis sp. nov., Geothrix oryzae sp. nov., Geothrix edaphica sp. nov., Geothrix rubra sp. nov., and Geothrix limicola sp. nov., six novel members of Acidobacteriota isolated from soils.</title>
        <authorList>
            <person name="Itoh H."/>
            <person name="Sugisawa Y."/>
            <person name="Mise K."/>
            <person name="Xu Z."/>
            <person name="Kuniyasu M."/>
            <person name="Ushijima N."/>
            <person name="Kawano K."/>
            <person name="Kobayashi E."/>
            <person name="Shiratori Y."/>
            <person name="Masuda Y."/>
            <person name="Senoo K."/>
        </authorList>
    </citation>
    <scope>NUCLEOTIDE SEQUENCE</scope>
    <source>
        <strain evidence="1">Red802</strain>
    </source>
</reference>
<dbReference type="RefSeq" id="WP_285606769.1">
    <property type="nucleotide sequence ID" value="NZ_BSDC01000001.1"/>
</dbReference>
<comment type="caution">
    <text evidence="1">The sequence shown here is derived from an EMBL/GenBank/DDBJ whole genome shotgun (WGS) entry which is preliminary data.</text>
</comment>
<evidence type="ECO:0000313" key="1">
    <source>
        <dbReference type="EMBL" id="GLH66483.1"/>
    </source>
</evidence>
<protein>
    <recommendedName>
        <fullName evidence="3">DUF3857 domain-containing protein</fullName>
    </recommendedName>
</protein>
<dbReference type="EMBL" id="BSDC01000001">
    <property type="protein sequence ID" value="GLH66483.1"/>
    <property type="molecule type" value="Genomic_DNA"/>
</dbReference>
<dbReference type="Proteomes" id="UP001165044">
    <property type="component" value="Unassembled WGS sequence"/>
</dbReference>